<dbReference type="AlphaFoldDB" id="A0A1T4WVT8"/>
<accession>A0A1T4WVT8</accession>
<dbReference type="GeneID" id="93337581"/>
<gene>
    <name evidence="2" type="ORF">SAMN02745178_01104</name>
</gene>
<feature type="transmembrane region" description="Helical" evidence="1">
    <location>
        <begin position="88"/>
        <end position="108"/>
    </location>
</feature>
<reference evidence="2 3" key="1">
    <citation type="submission" date="2017-02" db="EMBL/GenBank/DDBJ databases">
        <authorList>
            <person name="Peterson S.W."/>
        </authorList>
    </citation>
    <scope>NUCLEOTIDE SEQUENCE [LARGE SCALE GENOMIC DNA]</scope>
    <source>
        <strain evidence="2 3">ATCC 27749</strain>
    </source>
</reference>
<proteinExistence type="predicted"/>
<keyword evidence="1" id="KW-0812">Transmembrane</keyword>
<dbReference type="InterPro" id="IPR010690">
    <property type="entry name" value="YqfD"/>
</dbReference>
<dbReference type="STRING" id="745368.SAMN02745178_01104"/>
<evidence type="ECO:0000313" key="2">
    <source>
        <dbReference type="EMBL" id="SKA81473.1"/>
    </source>
</evidence>
<keyword evidence="1" id="KW-0472">Membrane</keyword>
<organism evidence="2 3">
    <name type="scientific">Gemmiger formicilis</name>
    <dbReference type="NCBI Taxonomy" id="745368"/>
    <lineage>
        <taxon>Bacteria</taxon>
        <taxon>Bacillati</taxon>
        <taxon>Bacillota</taxon>
        <taxon>Clostridia</taxon>
        <taxon>Eubacteriales</taxon>
        <taxon>Gemmiger</taxon>
    </lineage>
</organism>
<sequence length="382" mass="41208">MRLQFWAADTLRFSVTGPQPHRFLNRAAAAGVRLRRVRWQRDGYAATVSGADRRRLEKIARDGGWTLAVTARRGPGKHTERLLQSRPGLAAGAVLFLLLVRTLGGLVWCIDFGAMDPGLQPAMRQLLADCGIHEGVLLTKPLLQTAQAQALRRSEVFGWVSLNFTGGCLAIESTPSQTQTVREPPPRQGLYASADGEILAVEIESGFAAVTVGQTVARGQLLAAAERLDRKGNAVPQGAGGRVIARVQKHYTASQSLTAETSAYTGRSSVQTTLYLPWRSYTDEPEDPLTGITQTDWLPVQLGRLALPASLCRVTTWEQLPDTVQYSEAAAAALALRACRAALLAQFPDAVIEAEQREISAQEGAETAAVTYIFTANIAAPP</sequence>
<dbReference type="EMBL" id="FUYF01000004">
    <property type="protein sequence ID" value="SKA81473.1"/>
    <property type="molecule type" value="Genomic_DNA"/>
</dbReference>
<dbReference type="Pfam" id="PF06898">
    <property type="entry name" value="YqfD"/>
    <property type="match status" value="1"/>
</dbReference>
<evidence type="ECO:0000313" key="3">
    <source>
        <dbReference type="Proteomes" id="UP000190286"/>
    </source>
</evidence>
<dbReference type="RefSeq" id="WP_078784093.1">
    <property type="nucleotide sequence ID" value="NZ_FUYF01000004.1"/>
</dbReference>
<keyword evidence="3" id="KW-1185">Reference proteome</keyword>
<dbReference type="Proteomes" id="UP000190286">
    <property type="component" value="Unassembled WGS sequence"/>
</dbReference>
<evidence type="ECO:0000256" key="1">
    <source>
        <dbReference type="SAM" id="Phobius"/>
    </source>
</evidence>
<name>A0A1T4WVT8_9FIRM</name>
<dbReference type="OrthoDB" id="1640349at2"/>
<keyword evidence="1" id="KW-1133">Transmembrane helix</keyword>
<protein>
    <submittedName>
        <fullName evidence="2">Putative stage IV sporulation protein YqfD</fullName>
    </submittedName>
</protein>